<dbReference type="GO" id="GO:0004252">
    <property type="term" value="F:serine-type endopeptidase activity"/>
    <property type="evidence" value="ECO:0007669"/>
    <property type="project" value="InterPro"/>
</dbReference>
<keyword evidence="3" id="KW-0720">Serine protease</keyword>
<accession>A0A0A9ZCK4</accession>
<dbReference type="InterPro" id="IPR043504">
    <property type="entry name" value="Peptidase_S1_PA_chymotrypsin"/>
</dbReference>
<dbReference type="InterPro" id="IPR050430">
    <property type="entry name" value="Peptidase_S1"/>
</dbReference>
<dbReference type="AlphaFoldDB" id="A0A0A9ZCK4"/>
<evidence type="ECO:0000313" key="6">
    <source>
        <dbReference type="EMBL" id="JAG42164.1"/>
    </source>
</evidence>
<evidence type="ECO:0000256" key="1">
    <source>
        <dbReference type="ARBA" id="ARBA00022670"/>
    </source>
</evidence>
<reference evidence="6" key="2">
    <citation type="submission" date="2014-07" db="EMBL/GenBank/DDBJ databases">
        <authorList>
            <person name="Hull J."/>
        </authorList>
    </citation>
    <scope>NUCLEOTIDE SEQUENCE</scope>
</reference>
<dbReference type="PANTHER" id="PTHR24276">
    <property type="entry name" value="POLYSERASE-RELATED"/>
    <property type="match status" value="1"/>
</dbReference>
<dbReference type="Gene3D" id="2.40.10.10">
    <property type="entry name" value="Trypsin-like serine proteases"/>
    <property type="match status" value="1"/>
</dbReference>
<keyword evidence="2" id="KW-0378">Hydrolase</keyword>
<name>A0A0A9ZCK4_LYGHE</name>
<feature type="non-terminal residue" evidence="6">
    <location>
        <position position="126"/>
    </location>
</feature>
<reference evidence="6" key="1">
    <citation type="journal article" date="2014" name="PLoS ONE">
        <title>Transcriptome-Based Identification of ABC Transporters in the Western Tarnished Plant Bug Lygus hesperus.</title>
        <authorList>
            <person name="Hull J.J."/>
            <person name="Chaney K."/>
            <person name="Geib S.M."/>
            <person name="Fabrick J.A."/>
            <person name="Brent C.S."/>
            <person name="Walsh D."/>
            <person name="Lavine L.C."/>
        </authorList>
    </citation>
    <scope>NUCLEOTIDE SEQUENCE</scope>
</reference>
<dbReference type="SUPFAM" id="SSF50494">
    <property type="entry name" value="Trypsin-like serine proteases"/>
    <property type="match status" value="1"/>
</dbReference>
<dbReference type="EMBL" id="GBHO01001440">
    <property type="protein sequence ID" value="JAG42164.1"/>
    <property type="molecule type" value="Transcribed_RNA"/>
</dbReference>
<evidence type="ECO:0000256" key="2">
    <source>
        <dbReference type="ARBA" id="ARBA00022801"/>
    </source>
</evidence>
<feature type="domain" description="Peptidase S1" evidence="5">
    <location>
        <begin position="23"/>
        <end position="116"/>
    </location>
</feature>
<proteinExistence type="predicted"/>
<dbReference type="PANTHER" id="PTHR24276:SF98">
    <property type="entry name" value="FI18310P1-RELATED"/>
    <property type="match status" value="1"/>
</dbReference>
<organism evidence="6">
    <name type="scientific">Lygus hesperus</name>
    <name type="common">Western plant bug</name>
    <dbReference type="NCBI Taxonomy" id="30085"/>
    <lineage>
        <taxon>Eukaryota</taxon>
        <taxon>Metazoa</taxon>
        <taxon>Ecdysozoa</taxon>
        <taxon>Arthropoda</taxon>
        <taxon>Hexapoda</taxon>
        <taxon>Insecta</taxon>
        <taxon>Pterygota</taxon>
        <taxon>Neoptera</taxon>
        <taxon>Paraneoptera</taxon>
        <taxon>Hemiptera</taxon>
        <taxon>Heteroptera</taxon>
        <taxon>Panheteroptera</taxon>
        <taxon>Cimicomorpha</taxon>
        <taxon>Miridae</taxon>
        <taxon>Mirini</taxon>
        <taxon>Lygus</taxon>
    </lineage>
</organism>
<protein>
    <submittedName>
        <fullName evidence="6">Venom peptide isomerase heavy chain</fullName>
    </submittedName>
</protein>
<dbReference type="GO" id="GO:0006508">
    <property type="term" value="P:proteolysis"/>
    <property type="evidence" value="ECO:0007669"/>
    <property type="project" value="UniProtKB-KW"/>
</dbReference>
<evidence type="ECO:0000259" key="5">
    <source>
        <dbReference type="Pfam" id="PF00089"/>
    </source>
</evidence>
<evidence type="ECO:0000256" key="3">
    <source>
        <dbReference type="ARBA" id="ARBA00022825"/>
    </source>
</evidence>
<keyword evidence="6" id="KW-0413">Isomerase</keyword>
<gene>
    <name evidence="6" type="primary">ISOHC</name>
    <name evidence="6" type="ORF">CM83_15975</name>
</gene>
<dbReference type="InterPro" id="IPR009003">
    <property type="entry name" value="Peptidase_S1_PA"/>
</dbReference>
<feature type="non-terminal residue" evidence="6">
    <location>
        <position position="1"/>
    </location>
</feature>
<keyword evidence="1" id="KW-0645">Protease</keyword>
<dbReference type="Pfam" id="PF00089">
    <property type="entry name" value="Trypsin"/>
    <property type="match status" value="1"/>
</dbReference>
<keyword evidence="4" id="KW-1015">Disulfide bond</keyword>
<dbReference type="GO" id="GO:0016853">
    <property type="term" value="F:isomerase activity"/>
    <property type="evidence" value="ECO:0007669"/>
    <property type="project" value="UniProtKB-KW"/>
</dbReference>
<dbReference type="InterPro" id="IPR001254">
    <property type="entry name" value="Trypsin_dom"/>
</dbReference>
<sequence>LFVPSILVIEKFIEADRTDTLQGITATHKNYPYFVSIVQQAPNSKTPWKYLCGGTLVDRRSVLTACHCVLEPFGIHYLNPKTLYVVAGSDNIWLKSAPARQTAFVEDTIAHPSCNYLQDSGLNGTM</sequence>
<evidence type="ECO:0000256" key="4">
    <source>
        <dbReference type="ARBA" id="ARBA00023157"/>
    </source>
</evidence>